<protein>
    <submittedName>
        <fullName evidence="2">Uncharacterized protein</fullName>
    </submittedName>
</protein>
<name>A0ABQ3AXG6_9ACTN</name>
<dbReference type="EMBL" id="BMUU01000019">
    <property type="protein sequence ID" value="GGY66930.1"/>
    <property type="molecule type" value="Genomic_DNA"/>
</dbReference>
<dbReference type="GeneID" id="96295038"/>
<feature type="region of interest" description="Disordered" evidence="1">
    <location>
        <begin position="1"/>
        <end position="63"/>
    </location>
</feature>
<evidence type="ECO:0000313" key="2">
    <source>
        <dbReference type="EMBL" id="GGY66930.1"/>
    </source>
</evidence>
<sequence>MTASSLPLLPVPVLPTGPATHPSPREGDGAPPFPATAKPATHGPRVHPASASLREREAASTIRPRSSLHPVRLRLTPAGSGPHRIDGAWWPRSDDLTAELPGLIGALPHSWPQIAHATVNAAMWSAFPGRLLVANQVIQLHRSTSRHARNTLCLLAPGRGRWDLLVVPPDTDRAEALRLLATTAGPIGPARPGLFPPTSARSAARGRTNHGRPA</sequence>
<gene>
    <name evidence="2" type="ORF">GCM10010326_71810</name>
</gene>
<dbReference type="InterPro" id="IPR046036">
    <property type="entry name" value="DUF5994"/>
</dbReference>
<organism evidence="2 3">
    <name type="scientific">Streptomyces xanthochromogenes</name>
    <dbReference type="NCBI Taxonomy" id="67384"/>
    <lineage>
        <taxon>Bacteria</taxon>
        <taxon>Bacillati</taxon>
        <taxon>Actinomycetota</taxon>
        <taxon>Actinomycetes</taxon>
        <taxon>Kitasatosporales</taxon>
        <taxon>Streptomycetaceae</taxon>
        <taxon>Streptomyces</taxon>
    </lineage>
</organism>
<keyword evidence="3" id="KW-1185">Reference proteome</keyword>
<feature type="region of interest" description="Disordered" evidence="1">
    <location>
        <begin position="188"/>
        <end position="214"/>
    </location>
</feature>
<accession>A0ABQ3AXG6</accession>
<comment type="caution">
    <text evidence="2">The sequence shown here is derived from an EMBL/GenBank/DDBJ whole genome shotgun (WGS) entry which is preliminary data.</text>
</comment>
<evidence type="ECO:0000256" key="1">
    <source>
        <dbReference type="SAM" id="MobiDB-lite"/>
    </source>
</evidence>
<evidence type="ECO:0000313" key="3">
    <source>
        <dbReference type="Proteomes" id="UP000600946"/>
    </source>
</evidence>
<dbReference type="Proteomes" id="UP000600946">
    <property type="component" value="Unassembled WGS sequence"/>
</dbReference>
<dbReference type="RefSeq" id="WP_229893052.1">
    <property type="nucleotide sequence ID" value="NZ_BMUU01000019.1"/>
</dbReference>
<reference evidence="3" key="1">
    <citation type="journal article" date="2019" name="Int. J. Syst. Evol. Microbiol.">
        <title>The Global Catalogue of Microorganisms (GCM) 10K type strain sequencing project: providing services to taxonomists for standard genome sequencing and annotation.</title>
        <authorList>
            <consortium name="The Broad Institute Genomics Platform"/>
            <consortium name="The Broad Institute Genome Sequencing Center for Infectious Disease"/>
            <person name="Wu L."/>
            <person name="Ma J."/>
        </authorList>
    </citation>
    <scope>NUCLEOTIDE SEQUENCE [LARGE SCALE GENOMIC DNA]</scope>
    <source>
        <strain evidence="3">JCM 4594</strain>
    </source>
</reference>
<dbReference type="Pfam" id="PF19457">
    <property type="entry name" value="DUF5994"/>
    <property type="match status" value="1"/>
</dbReference>
<proteinExistence type="predicted"/>